<comment type="similarity">
    <text evidence="2 12">Belongs to the ATPase alpha/beta chains family.</text>
</comment>
<dbReference type="InterPro" id="IPR000194">
    <property type="entry name" value="ATPase_F1/V1/A1_a/bsu_nucl-bd"/>
</dbReference>
<dbReference type="PANTHER" id="PTHR48082">
    <property type="entry name" value="ATP SYNTHASE SUBUNIT ALPHA, MITOCHONDRIAL"/>
    <property type="match status" value="1"/>
</dbReference>
<keyword evidence="17" id="KW-1185">Reference proteome</keyword>
<dbReference type="GO" id="GO:0005524">
    <property type="term" value="F:ATP binding"/>
    <property type="evidence" value="ECO:0007669"/>
    <property type="project" value="UniProtKB-UniRule"/>
</dbReference>
<dbReference type="NCBIfam" id="NF009884">
    <property type="entry name" value="PRK13343.1"/>
    <property type="match status" value="1"/>
</dbReference>
<dbReference type="InterPro" id="IPR023366">
    <property type="entry name" value="ATP_synth_asu-like_sf"/>
</dbReference>
<evidence type="ECO:0000256" key="3">
    <source>
        <dbReference type="ARBA" id="ARBA00022448"/>
    </source>
</evidence>
<keyword evidence="6 12" id="KW-0067">ATP-binding</keyword>
<dbReference type="GO" id="GO:0005886">
    <property type="term" value="C:plasma membrane"/>
    <property type="evidence" value="ECO:0007669"/>
    <property type="project" value="UniProtKB-SubCell"/>
</dbReference>
<dbReference type="GO" id="GO:0045259">
    <property type="term" value="C:proton-transporting ATP synthase complex"/>
    <property type="evidence" value="ECO:0007669"/>
    <property type="project" value="UniProtKB-KW"/>
</dbReference>
<dbReference type="InterPro" id="IPR033732">
    <property type="entry name" value="ATP_synth_F1_a_nt-bd_dom"/>
</dbReference>
<dbReference type="CDD" id="cd01132">
    <property type="entry name" value="F1-ATPase_alpha_CD"/>
    <property type="match status" value="1"/>
</dbReference>
<evidence type="ECO:0000313" key="17">
    <source>
        <dbReference type="Proteomes" id="UP000266301"/>
    </source>
</evidence>
<dbReference type="SUPFAM" id="SSF50615">
    <property type="entry name" value="N-terminal domain of alpha and beta subunits of F1 ATP synthase"/>
    <property type="match status" value="1"/>
</dbReference>
<keyword evidence="9 12" id="KW-0472">Membrane</keyword>
<dbReference type="CDD" id="cd18113">
    <property type="entry name" value="ATP-synt_F1_alpha_C"/>
    <property type="match status" value="1"/>
</dbReference>
<evidence type="ECO:0000256" key="4">
    <source>
        <dbReference type="ARBA" id="ARBA00022475"/>
    </source>
</evidence>
<evidence type="ECO:0000313" key="16">
    <source>
        <dbReference type="EMBL" id="AYD39202.1"/>
    </source>
</evidence>
<evidence type="ECO:0000259" key="14">
    <source>
        <dbReference type="Pfam" id="PF00306"/>
    </source>
</evidence>
<accession>A0A386H0K6</accession>
<evidence type="ECO:0000259" key="13">
    <source>
        <dbReference type="Pfam" id="PF00006"/>
    </source>
</evidence>
<evidence type="ECO:0000256" key="11">
    <source>
        <dbReference type="ARBA" id="ARBA00023310"/>
    </source>
</evidence>
<dbReference type="InterPro" id="IPR000793">
    <property type="entry name" value="ATP_synth_asu_C"/>
</dbReference>
<dbReference type="Gene3D" id="2.40.30.20">
    <property type="match status" value="1"/>
</dbReference>
<feature type="domain" description="ATPase F1/V1/A1 complex alpha/beta subunit nucleotide-binding" evidence="13">
    <location>
        <begin position="149"/>
        <end position="364"/>
    </location>
</feature>
<dbReference type="InterPro" id="IPR027417">
    <property type="entry name" value="P-loop_NTPase"/>
</dbReference>
<dbReference type="NCBIfam" id="TIGR00962">
    <property type="entry name" value="atpA"/>
    <property type="match status" value="1"/>
</dbReference>
<dbReference type="RefSeq" id="WP_119969913.1">
    <property type="nucleotide sequence ID" value="NZ_CP032416.1"/>
</dbReference>
<dbReference type="Pfam" id="PF02874">
    <property type="entry name" value="ATP-synt_ab_N"/>
    <property type="match status" value="1"/>
</dbReference>
<gene>
    <name evidence="12" type="primary">atpA</name>
    <name evidence="16" type="ORF">D4Z93_00945</name>
</gene>
<dbReference type="OrthoDB" id="9803053at2"/>
<evidence type="ECO:0000256" key="12">
    <source>
        <dbReference type="HAMAP-Rule" id="MF_01346"/>
    </source>
</evidence>
<dbReference type="CDD" id="cd18116">
    <property type="entry name" value="ATP-synt_F1_alpha_N"/>
    <property type="match status" value="1"/>
</dbReference>
<dbReference type="PIRSF" id="PIRSF039088">
    <property type="entry name" value="F_ATPase_subunit_alpha"/>
    <property type="match status" value="1"/>
</dbReference>
<dbReference type="Pfam" id="PF00306">
    <property type="entry name" value="ATP-synt_ab_C"/>
    <property type="match status" value="1"/>
</dbReference>
<dbReference type="Pfam" id="PF00006">
    <property type="entry name" value="ATP-synt_ab"/>
    <property type="match status" value="1"/>
</dbReference>
<dbReference type="InterPro" id="IPR038376">
    <property type="entry name" value="ATP_synth_asu_C_sf"/>
</dbReference>
<dbReference type="EC" id="7.1.2.2" evidence="12"/>
<evidence type="ECO:0000256" key="1">
    <source>
        <dbReference type="ARBA" id="ARBA00004170"/>
    </source>
</evidence>
<keyword evidence="7 12" id="KW-1278">Translocase</keyword>
<dbReference type="SUPFAM" id="SSF52540">
    <property type="entry name" value="P-loop containing nucleoside triphosphate hydrolases"/>
    <property type="match status" value="1"/>
</dbReference>
<proteinExistence type="inferred from homology"/>
<keyword evidence="12" id="KW-0375">Hydrogen ion transport</keyword>
<dbReference type="InterPro" id="IPR004100">
    <property type="entry name" value="ATPase_F1/V1/A1_a/bsu_N"/>
</dbReference>
<keyword evidence="10 12" id="KW-0139">CF(1)</keyword>
<dbReference type="InterPro" id="IPR005294">
    <property type="entry name" value="ATP_synth_F1_asu"/>
</dbReference>
<evidence type="ECO:0000256" key="8">
    <source>
        <dbReference type="ARBA" id="ARBA00023065"/>
    </source>
</evidence>
<keyword evidence="11 12" id="KW-0066">ATP synthesis</keyword>
<comment type="function">
    <text evidence="12">Produces ATP from ADP in the presence of a proton gradient across the membrane. The alpha chain is a regulatory subunit.</text>
</comment>
<evidence type="ECO:0000259" key="15">
    <source>
        <dbReference type="Pfam" id="PF02874"/>
    </source>
</evidence>
<keyword evidence="4 12" id="KW-1003">Cell membrane</keyword>
<dbReference type="Gene3D" id="1.20.150.20">
    <property type="entry name" value="ATP synthase alpha/beta chain, C-terminal domain"/>
    <property type="match status" value="1"/>
</dbReference>
<sequence length="504" mass="55434">MNIKPEEITSIIKEEIQKYEKKIETVDSGTIIEIGDGIARVYGLNNCMAGELLEFPNDVFGMALNLEQDNVGCVILGSEEGIKEGDIVKRTGKVVEVPVGDEIIGRVVNSLGEPIDGKGPIKADETRPVEIKAPGVIERQSVKQPLQTGLKSIDSMIPIGRGQRELIIGDRQTGKTAIAIDTIINQKGKDVICIYVAIAQKQSTVANIVNNLTEAGAMDYTIVVSSSASETAPLQYIAPYSGCTMGEYFMHKGKDVLIIYDDLSKHAVAYRTMSLLLRRPPGREAYPGDVFYLHSRLLERAAKLSDELGGGSLTALPIIETLAGDVTAYIPTNVISITDGQIFLESELFNAGQRPAVNAGISVSRVGGNAQIKAMKQVSGTLRLDLAQYRELASFSQFGSDLDKESLRRLEKGKRLTEILKQKQYSPMSVEKQVIILFAGVNNYLNDVPVERIKEFEEEFLEYVDTHHKDIPDEIIEKKVLSDELTKKLVNVISEFKKIFLAEA</sequence>
<comment type="subcellular location">
    <subcellularLocation>
        <location evidence="12">Cell membrane</location>
        <topology evidence="12">Peripheral membrane protein</topology>
    </subcellularLocation>
    <subcellularLocation>
        <location evidence="1">Membrane</location>
        <topology evidence="1">Peripheral membrane protein</topology>
    </subcellularLocation>
</comment>
<dbReference type="SUPFAM" id="SSF47917">
    <property type="entry name" value="C-terminal domain of alpha and beta subunits of F1 ATP synthase"/>
    <property type="match status" value="1"/>
</dbReference>
<dbReference type="PANTHER" id="PTHR48082:SF2">
    <property type="entry name" value="ATP SYNTHASE SUBUNIT ALPHA, MITOCHONDRIAL"/>
    <property type="match status" value="1"/>
</dbReference>
<evidence type="ECO:0000256" key="5">
    <source>
        <dbReference type="ARBA" id="ARBA00022741"/>
    </source>
</evidence>
<evidence type="ECO:0000256" key="10">
    <source>
        <dbReference type="ARBA" id="ARBA00023196"/>
    </source>
</evidence>
<reference evidence="16 17" key="1">
    <citation type="journal article" date="2019" name="Int. J. Syst. Evol. Microbiol.">
        <title>Clostridium fermenticellae sp. nov., isolated from the mud in a fermentation cellar for the production of the Chinese liquor, baijiu.</title>
        <authorList>
            <person name="Xu P.X."/>
            <person name="Chai L.J."/>
            <person name="Qiu T."/>
            <person name="Zhang X.J."/>
            <person name="Lu Z.M."/>
            <person name="Xiao C."/>
            <person name="Wang S.T."/>
            <person name="Shen C.H."/>
            <person name="Shi J.S."/>
            <person name="Xu Z.H."/>
        </authorList>
    </citation>
    <scope>NUCLEOTIDE SEQUENCE [LARGE SCALE GENOMIC DNA]</scope>
    <source>
        <strain evidence="16 17">JN500901</strain>
    </source>
</reference>
<dbReference type="InterPro" id="IPR036121">
    <property type="entry name" value="ATPase_F1/V1/A1_a/bsu_N_sf"/>
</dbReference>
<keyword evidence="3 12" id="KW-0813">Transport</keyword>
<name>A0A386H0K6_9CLOT</name>
<dbReference type="KEGG" id="cfer:D4Z93_00945"/>
<dbReference type="HAMAP" id="MF_01346">
    <property type="entry name" value="ATP_synth_alpha_bact"/>
    <property type="match status" value="1"/>
</dbReference>
<evidence type="ECO:0000256" key="9">
    <source>
        <dbReference type="ARBA" id="ARBA00023136"/>
    </source>
</evidence>
<dbReference type="GO" id="GO:0046933">
    <property type="term" value="F:proton-transporting ATP synthase activity, rotational mechanism"/>
    <property type="evidence" value="ECO:0007669"/>
    <property type="project" value="UniProtKB-UniRule"/>
</dbReference>
<organism evidence="16 17">
    <name type="scientific">Clostridium fermenticellae</name>
    <dbReference type="NCBI Taxonomy" id="2068654"/>
    <lineage>
        <taxon>Bacteria</taxon>
        <taxon>Bacillati</taxon>
        <taxon>Bacillota</taxon>
        <taxon>Clostridia</taxon>
        <taxon>Eubacteriales</taxon>
        <taxon>Clostridiaceae</taxon>
        <taxon>Clostridium</taxon>
    </lineage>
</organism>
<feature type="site" description="Required for activity" evidence="12">
    <location>
        <position position="362"/>
    </location>
</feature>
<comment type="catalytic activity">
    <reaction evidence="12">
        <text>ATP + H2O + 4 H(+)(in) = ADP + phosphate + 5 H(+)(out)</text>
        <dbReference type="Rhea" id="RHEA:57720"/>
        <dbReference type="ChEBI" id="CHEBI:15377"/>
        <dbReference type="ChEBI" id="CHEBI:15378"/>
        <dbReference type="ChEBI" id="CHEBI:30616"/>
        <dbReference type="ChEBI" id="CHEBI:43474"/>
        <dbReference type="ChEBI" id="CHEBI:456216"/>
        <dbReference type="EC" id="7.1.2.2"/>
    </reaction>
</comment>
<dbReference type="EMBL" id="CP032416">
    <property type="protein sequence ID" value="AYD39202.1"/>
    <property type="molecule type" value="Genomic_DNA"/>
</dbReference>
<dbReference type="GO" id="GO:0043531">
    <property type="term" value="F:ADP binding"/>
    <property type="evidence" value="ECO:0007669"/>
    <property type="project" value="TreeGrafter"/>
</dbReference>
<feature type="binding site" evidence="12">
    <location>
        <begin position="169"/>
        <end position="176"/>
    </location>
    <ligand>
        <name>ATP</name>
        <dbReference type="ChEBI" id="CHEBI:30616"/>
    </ligand>
</feature>
<dbReference type="InterPro" id="IPR020003">
    <property type="entry name" value="ATPase_a/bsu_AS"/>
</dbReference>
<evidence type="ECO:0000256" key="6">
    <source>
        <dbReference type="ARBA" id="ARBA00022840"/>
    </source>
</evidence>
<dbReference type="PROSITE" id="PS00152">
    <property type="entry name" value="ATPASE_ALPHA_BETA"/>
    <property type="match status" value="1"/>
</dbReference>
<keyword evidence="5 12" id="KW-0547">Nucleotide-binding</keyword>
<keyword evidence="8 12" id="KW-0406">Ion transport</keyword>
<protein>
    <recommendedName>
        <fullName evidence="12">ATP synthase subunit alpha</fullName>
        <ecNumber evidence="12">7.1.2.2</ecNumber>
    </recommendedName>
    <alternativeName>
        <fullName evidence="12">ATP synthase F1 sector subunit alpha</fullName>
    </alternativeName>
    <alternativeName>
        <fullName evidence="12">F-ATPase subunit alpha</fullName>
    </alternativeName>
</protein>
<evidence type="ECO:0000256" key="7">
    <source>
        <dbReference type="ARBA" id="ARBA00022967"/>
    </source>
</evidence>
<dbReference type="Proteomes" id="UP000266301">
    <property type="component" value="Chromosome"/>
</dbReference>
<dbReference type="Gene3D" id="3.40.50.300">
    <property type="entry name" value="P-loop containing nucleotide triphosphate hydrolases"/>
    <property type="match status" value="1"/>
</dbReference>
<feature type="domain" description="ATPase F1/V1/A1 complex alpha/beta subunit N-terminal" evidence="15">
    <location>
        <begin position="27"/>
        <end position="92"/>
    </location>
</feature>
<dbReference type="FunFam" id="3.40.50.300:FF:000002">
    <property type="entry name" value="ATP synthase subunit alpha"/>
    <property type="match status" value="1"/>
</dbReference>
<dbReference type="FunFam" id="1.20.150.20:FF:000001">
    <property type="entry name" value="ATP synthase subunit alpha"/>
    <property type="match status" value="1"/>
</dbReference>
<evidence type="ECO:0000256" key="2">
    <source>
        <dbReference type="ARBA" id="ARBA00008936"/>
    </source>
</evidence>
<feature type="domain" description="ATP synthase alpha subunit C-terminal" evidence="14">
    <location>
        <begin position="371"/>
        <end position="496"/>
    </location>
</feature>
<dbReference type="FunFam" id="2.40.30.20:FF:000001">
    <property type="entry name" value="ATP synthase subunit alpha"/>
    <property type="match status" value="1"/>
</dbReference>
<dbReference type="AlphaFoldDB" id="A0A386H0K6"/>